<evidence type="ECO:0008006" key="5">
    <source>
        <dbReference type="Google" id="ProtNLM"/>
    </source>
</evidence>
<keyword evidence="1" id="KW-0732">Signal</keyword>
<dbReference type="PROSITE" id="PS51257">
    <property type="entry name" value="PROKAR_LIPOPROTEIN"/>
    <property type="match status" value="1"/>
</dbReference>
<protein>
    <recommendedName>
        <fullName evidence="5">Lipoprotein</fullName>
    </recommendedName>
</protein>
<reference evidence="2" key="1">
    <citation type="submission" date="2022-10" db="EMBL/GenBank/DDBJ databases">
        <authorList>
            <person name="Boutroux M."/>
        </authorList>
    </citation>
    <scope>NUCLEOTIDE SEQUENCE</scope>
    <source>
        <strain evidence="2">51.81</strain>
    </source>
</reference>
<evidence type="ECO:0000313" key="2">
    <source>
        <dbReference type="EMBL" id="MDD9326859.1"/>
    </source>
</evidence>
<dbReference type="EMBL" id="JAPQFL010000001">
    <property type="protein sequence ID" value="MDD9326859.1"/>
    <property type="molecule type" value="Genomic_DNA"/>
</dbReference>
<sequence length="63" mass="6679">MNMKTLWAGIFTLAALSLTGCANLETELRGIGTAAKDSAVTRAKMEAGMRASEATGKILRSKY</sequence>
<evidence type="ECO:0000256" key="1">
    <source>
        <dbReference type="SAM" id="SignalP"/>
    </source>
</evidence>
<organism evidence="2">
    <name type="scientific">Neisseria leonii</name>
    <dbReference type="NCBI Taxonomy" id="2995413"/>
    <lineage>
        <taxon>Bacteria</taxon>
        <taxon>Pseudomonadati</taxon>
        <taxon>Pseudomonadota</taxon>
        <taxon>Betaproteobacteria</taxon>
        <taxon>Neisseriales</taxon>
        <taxon>Neisseriaceae</taxon>
        <taxon>Neisseria</taxon>
    </lineage>
</organism>
<dbReference type="AlphaFoldDB" id="A0A9X4I9Z5"/>
<accession>A0A9X4I9Z5</accession>
<keyword evidence="4" id="KW-1185">Reference proteome</keyword>
<dbReference type="Proteomes" id="UP001149607">
    <property type="component" value="Chromosome"/>
</dbReference>
<evidence type="ECO:0000313" key="4">
    <source>
        <dbReference type="Proteomes" id="UP001149607"/>
    </source>
</evidence>
<feature type="signal peptide" evidence="1">
    <location>
        <begin position="1"/>
        <end position="22"/>
    </location>
</feature>
<dbReference type="EMBL" id="CP146598">
    <property type="protein sequence ID" value="WWY03273.1"/>
    <property type="molecule type" value="Genomic_DNA"/>
</dbReference>
<dbReference type="RefSeq" id="WP_274584194.1">
    <property type="nucleotide sequence ID" value="NZ_CP145811.1"/>
</dbReference>
<feature type="chain" id="PRO_5042786887" description="Lipoprotein" evidence="1">
    <location>
        <begin position="23"/>
        <end position="63"/>
    </location>
</feature>
<gene>
    <name evidence="2" type="ORF">ORY91_000230</name>
    <name evidence="3" type="ORF">V9W64_00525</name>
</gene>
<evidence type="ECO:0000313" key="3">
    <source>
        <dbReference type="EMBL" id="WWY03273.1"/>
    </source>
</evidence>
<reference evidence="3" key="2">
    <citation type="submission" date="2024-02" db="EMBL/GenBank/DDBJ databases">
        <title>Neisseria leonii sp. nov.</title>
        <authorList>
            <person name="Boutroux M."/>
            <person name="Favre-Rochex S."/>
            <person name="Gorgette O."/>
            <person name="Touak G."/>
            <person name="Muhle E."/>
            <person name="Chesneau O."/>
            <person name="Clermont D."/>
            <person name="Rahi P."/>
        </authorList>
    </citation>
    <scope>NUCLEOTIDE SEQUENCE</scope>
    <source>
        <strain evidence="3">51.81</strain>
    </source>
</reference>
<name>A0A9X4I9Z5_9NEIS</name>
<proteinExistence type="predicted"/>